<dbReference type="Proteomes" id="UP000324974">
    <property type="component" value="Chromosome"/>
</dbReference>
<protein>
    <submittedName>
        <fullName evidence="1">Uncharacterized protein</fullName>
    </submittedName>
</protein>
<reference evidence="2" key="1">
    <citation type="submission" date="2019-08" db="EMBL/GenBank/DDBJ databases">
        <title>Limnoglobus roseus gen. nov., sp. nov., a novel freshwater planctomycete with a giant genome from the family Gemmataceae.</title>
        <authorList>
            <person name="Kulichevskaya I.S."/>
            <person name="Naumoff D.G."/>
            <person name="Miroshnikov K."/>
            <person name="Ivanova A."/>
            <person name="Philippov D.A."/>
            <person name="Hakobyan A."/>
            <person name="Rijpstra I.C."/>
            <person name="Sinninghe Damste J.S."/>
            <person name="Liesack W."/>
            <person name="Dedysh S.N."/>
        </authorList>
    </citation>
    <scope>NUCLEOTIDE SEQUENCE [LARGE SCALE GENOMIC DNA]</scope>
    <source>
        <strain evidence="2">PX52</strain>
    </source>
</reference>
<organism evidence="1 2">
    <name type="scientific">Limnoglobus roseus</name>
    <dbReference type="NCBI Taxonomy" id="2598579"/>
    <lineage>
        <taxon>Bacteria</taxon>
        <taxon>Pseudomonadati</taxon>
        <taxon>Planctomycetota</taxon>
        <taxon>Planctomycetia</taxon>
        <taxon>Gemmatales</taxon>
        <taxon>Gemmataceae</taxon>
        <taxon>Limnoglobus</taxon>
    </lineage>
</organism>
<evidence type="ECO:0000313" key="2">
    <source>
        <dbReference type="Proteomes" id="UP000324974"/>
    </source>
</evidence>
<evidence type="ECO:0000313" key="1">
    <source>
        <dbReference type="EMBL" id="QEL13949.1"/>
    </source>
</evidence>
<dbReference type="EMBL" id="CP042425">
    <property type="protein sequence ID" value="QEL13949.1"/>
    <property type="molecule type" value="Genomic_DNA"/>
</dbReference>
<keyword evidence="2" id="KW-1185">Reference proteome</keyword>
<dbReference type="KEGG" id="lrs:PX52LOC_00809"/>
<proteinExistence type="predicted"/>
<dbReference type="RefSeq" id="WP_149108876.1">
    <property type="nucleotide sequence ID" value="NZ_CP042425.1"/>
</dbReference>
<dbReference type="OrthoDB" id="9933123at2"/>
<sequence>MVNEMLERLTGHDRYRPLHPAFSQQGLRHGLIWSSAWGRWAATCKAAAVADRVEELHAVREQYLRVLQAYTHFLKALLVLEPDAHDDFPERSRLQSCLDELAALHAKLSARWVTLDDLYAITAEYLSPTAAEAVQLAAHSPPPQAWYDEDADPFSPVD</sequence>
<accession>A0A5C1A4D2</accession>
<dbReference type="AlphaFoldDB" id="A0A5C1A4D2"/>
<gene>
    <name evidence="1" type="ORF">PX52LOC_00809</name>
</gene>
<name>A0A5C1A4D2_9BACT</name>